<protein>
    <submittedName>
        <fullName evidence="3">Helix-turn-helix domain-containing protein</fullName>
    </submittedName>
</protein>
<evidence type="ECO:0000256" key="1">
    <source>
        <dbReference type="SAM" id="MobiDB-lite"/>
    </source>
</evidence>
<dbReference type="Proteomes" id="UP000598297">
    <property type="component" value="Unassembled WGS sequence"/>
</dbReference>
<keyword evidence="4" id="KW-1185">Reference proteome</keyword>
<organism evidence="3 4">
    <name type="scientific">Streptomyces boluensis</name>
    <dbReference type="NCBI Taxonomy" id="1775135"/>
    <lineage>
        <taxon>Bacteria</taxon>
        <taxon>Bacillati</taxon>
        <taxon>Actinomycetota</taxon>
        <taxon>Actinomycetes</taxon>
        <taxon>Kitasatosporales</taxon>
        <taxon>Streptomycetaceae</taxon>
        <taxon>Streptomyces</taxon>
    </lineage>
</organism>
<gene>
    <name evidence="3" type="ORF">GUY60_30490</name>
</gene>
<evidence type="ECO:0000259" key="2">
    <source>
        <dbReference type="PROSITE" id="PS50943"/>
    </source>
</evidence>
<evidence type="ECO:0000313" key="4">
    <source>
        <dbReference type="Proteomes" id="UP000598297"/>
    </source>
</evidence>
<feature type="region of interest" description="Disordered" evidence="1">
    <location>
        <begin position="103"/>
        <end position="144"/>
    </location>
</feature>
<dbReference type="CDD" id="cd00093">
    <property type="entry name" value="HTH_XRE"/>
    <property type="match status" value="1"/>
</dbReference>
<dbReference type="AlphaFoldDB" id="A0A964XPX4"/>
<dbReference type="Gene3D" id="1.10.260.40">
    <property type="entry name" value="lambda repressor-like DNA-binding domains"/>
    <property type="match status" value="1"/>
</dbReference>
<name>A0A964XPX4_9ACTN</name>
<dbReference type="GO" id="GO:0003677">
    <property type="term" value="F:DNA binding"/>
    <property type="evidence" value="ECO:0007669"/>
    <property type="project" value="InterPro"/>
</dbReference>
<comment type="caution">
    <text evidence="3">The sequence shown here is derived from an EMBL/GenBank/DDBJ whole genome shotgun (WGS) entry which is preliminary data.</text>
</comment>
<sequence>MTERNPAFDAVDALLASAVEPEPLPPVEERRVLREHLGLSRAQVAAALGVSPSTVGGWESGRDPAGEVRGKYAYFLDAARTKLADRSAEPRPCVLCGGPATDEIEGYPQHLDPQECVRSTAPRADRTETSYAQPAPQPAPEPAA</sequence>
<dbReference type="OrthoDB" id="3855508at2"/>
<evidence type="ECO:0000313" key="3">
    <source>
        <dbReference type="EMBL" id="NBE55686.1"/>
    </source>
</evidence>
<feature type="domain" description="HTH cro/C1-type" evidence="2">
    <location>
        <begin position="31"/>
        <end position="83"/>
    </location>
</feature>
<dbReference type="PROSITE" id="PS50943">
    <property type="entry name" value="HTH_CROC1"/>
    <property type="match status" value="1"/>
</dbReference>
<dbReference type="InterPro" id="IPR010982">
    <property type="entry name" value="Lambda_DNA-bd_dom_sf"/>
</dbReference>
<feature type="non-terminal residue" evidence="3">
    <location>
        <position position="144"/>
    </location>
</feature>
<dbReference type="EMBL" id="JAAAHS010000355">
    <property type="protein sequence ID" value="NBE55686.1"/>
    <property type="molecule type" value="Genomic_DNA"/>
</dbReference>
<reference evidence="3" key="1">
    <citation type="submission" date="2020-01" db="EMBL/GenBank/DDBJ databases">
        <title>Whole-genome analyses of novel actinobacteria.</title>
        <authorList>
            <person name="Sahin N."/>
        </authorList>
    </citation>
    <scope>NUCLEOTIDE SEQUENCE</scope>
    <source>
        <strain evidence="3">YC537</strain>
    </source>
</reference>
<dbReference type="SUPFAM" id="SSF47413">
    <property type="entry name" value="lambda repressor-like DNA-binding domains"/>
    <property type="match status" value="1"/>
</dbReference>
<dbReference type="RefSeq" id="WP_161703653.1">
    <property type="nucleotide sequence ID" value="NZ_JAAAHS010000355.1"/>
</dbReference>
<proteinExistence type="predicted"/>
<feature type="compositionally biased region" description="Pro residues" evidence="1">
    <location>
        <begin position="135"/>
        <end position="144"/>
    </location>
</feature>
<dbReference type="InterPro" id="IPR001387">
    <property type="entry name" value="Cro/C1-type_HTH"/>
</dbReference>
<accession>A0A964XPX4</accession>
<dbReference type="SMART" id="SM00530">
    <property type="entry name" value="HTH_XRE"/>
    <property type="match status" value="1"/>
</dbReference>
<dbReference type="Pfam" id="PF01381">
    <property type="entry name" value="HTH_3"/>
    <property type="match status" value="1"/>
</dbReference>